<keyword evidence="4" id="KW-1185">Reference proteome</keyword>
<dbReference type="InterPro" id="IPR040217">
    <property type="entry name" value="ACR1-12"/>
</dbReference>
<dbReference type="STRING" id="69332.A0A388KS37"/>
<dbReference type="EMBL" id="BFEA01000173">
    <property type="protein sequence ID" value="GBG72856.1"/>
    <property type="molecule type" value="Genomic_DNA"/>
</dbReference>
<sequence length="417" mass="47278">MASSSSSSTLHLDSNDLLFKTLPTNVAIDNKADTTVIRVNSANRQGCLLRIVQLLTEADLNVHKAFITSDGYWFVDDFRVTGPTGCKIENPDSMKQIEQLLEERSDPQVDEWERASILGRHDFAEYTAIEVTGRDRVGLLREIMSVLARVDVTIADATVWTNFGRMACVLYVMDANTEQPILDERRLGAIQELVSTVMEADDAHESRTTLTPLVRWKGQTWTERRLHQMMFDDRDFVSPHLSECGQLTSPVLTHKSPRSVSVKVENVPDYQYTMISVKSSDRARVLFDTVCTLADMEYDICHAYLKAEDGVCDQEYFIKTLEGKMVTMKTEHVFLEKCLEAAIRRRDCQVSLQIVATFEIFSELRRSPPTIAEVVPDVFELPDAAFQPRYRAGILCHQGPWFIGGVFQPVIAKKRLT</sequence>
<protein>
    <recommendedName>
        <fullName evidence="2">ACT domain-containing protein</fullName>
    </recommendedName>
</protein>
<dbReference type="Gene3D" id="3.30.70.260">
    <property type="match status" value="1"/>
</dbReference>
<evidence type="ECO:0000259" key="2">
    <source>
        <dbReference type="PROSITE" id="PS51671"/>
    </source>
</evidence>
<feature type="domain" description="ACT" evidence="2">
    <location>
        <begin position="128"/>
        <end position="205"/>
    </location>
</feature>
<dbReference type="Pfam" id="PF24931">
    <property type="entry name" value="ACT_ACR9_3rd"/>
    <property type="match status" value="1"/>
</dbReference>
<dbReference type="PROSITE" id="PS51671">
    <property type="entry name" value="ACT"/>
    <property type="match status" value="2"/>
</dbReference>
<keyword evidence="1" id="KW-0677">Repeat</keyword>
<evidence type="ECO:0000313" key="4">
    <source>
        <dbReference type="Proteomes" id="UP000265515"/>
    </source>
</evidence>
<dbReference type="Gramene" id="GBG72856">
    <property type="protein sequence ID" value="GBG72856"/>
    <property type="gene ID" value="CBR_g12575"/>
</dbReference>
<feature type="domain" description="ACT" evidence="2">
    <location>
        <begin position="36"/>
        <end position="112"/>
    </location>
</feature>
<organism evidence="3 4">
    <name type="scientific">Chara braunii</name>
    <name type="common">Braun's stonewort</name>
    <dbReference type="NCBI Taxonomy" id="69332"/>
    <lineage>
        <taxon>Eukaryota</taxon>
        <taxon>Viridiplantae</taxon>
        <taxon>Streptophyta</taxon>
        <taxon>Charophyceae</taxon>
        <taxon>Charales</taxon>
        <taxon>Characeae</taxon>
        <taxon>Chara</taxon>
    </lineage>
</organism>
<dbReference type="InterPro" id="IPR045865">
    <property type="entry name" value="ACT-like_dom_sf"/>
</dbReference>
<gene>
    <name evidence="3" type="ORF">CBR_g12575</name>
</gene>
<comment type="caution">
    <text evidence="3">The sequence shown here is derived from an EMBL/GenBank/DDBJ whole genome shotgun (WGS) entry which is preliminary data.</text>
</comment>
<dbReference type="OrthoDB" id="2019938at2759"/>
<accession>A0A388KS37</accession>
<dbReference type="AlphaFoldDB" id="A0A388KS37"/>
<dbReference type="PANTHER" id="PTHR31096:SF22">
    <property type="entry name" value="ACT DOMAIN-CONTAINING PROTEIN ACR4"/>
    <property type="match status" value="1"/>
</dbReference>
<dbReference type="OMA" id="ESWTHNM"/>
<dbReference type="Proteomes" id="UP000265515">
    <property type="component" value="Unassembled WGS sequence"/>
</dbReference>
<proteinExistence type="predicted"/>
<dbReference type="InterPro" id="IPR002912">
    <property type="entry name" value="ACT_dom"/>
</dbReference>
<evidence type="ECO:0000313" key="3">
    <source>
        <dbReference type="EMBL" id="GBG72856.1"/>
    </source>
</evidence>
<dbReference type="PANTHER" id="PTHR31096">
    <property type="entry name" value="ACT DOMAIN-CONTAINING PROTEIN ACR4-RELATED"/>
    <property type="match status" value="1"/>
</dbReference>
<name>A0A388KS37_CHABU</name>
<dbReference type="SUPFAM" id="SSF55021">
    <property type="entry name" value="ACT-like"/>
    <property type="match status" value="2"/>
</dbReference>
<reference evidence="3 4" key="1">
    <citation type="journal article" date="2018" name="Cell">
        <title>The Chara Genome: Secondary Complexity and Implications for Plant Terrestrialization.</title>
        <authorList>
            <person name="Nishiyama T."/>
            <person name="Sakayama H."/>
            <person name="Vries J.D."/>
            <person name="Buschmann H."/>
            <person name="Saint-Marcoux D."/>
            <person name="Ullrich K.K."/>
            <person name="Haas F.B."/>
            <person name="Vanderstraeten L."/>
            <person name="Becker D."/>
            <person name="Lang D."/>
            <person name="Vosolsobe S."/>
            <person name="Rombauts S."/>
            <person name="Wilhelmsson P.K.I."/>
            <person name="Janitza P."/>
            <person name="Kern R."/>
            <person name="Heyl A."/>
            <person name="Rumpler F."/>
            <person name="Villalobos L.I.A.C."/>
            <person name="Clay J.M."/>
            <person name="Skokan R."/>
            <person name="Toyoda A."/>
            <person name="Suzuki Y."/>
            <person name="Kagoshima H."/>
            <person name="Schijlen E."/>
            <person name="Tajeshwar N."/>
            <person name="Catarino B."/>
            <person name="Hetherington A.J."/>
            <person name="Saltykova A."/>
            <person name="Bonnot C."/>
            <person name="Breuninger H."/>
            <person name="Symeonidi A."/>
            <person name="Radhakrishnan G.V."/>
            <person name="Van Nieuwerburgh F."/>
            <person name="Deforce D."/>
            <person name="Chang C."/>
            <person name="Karol K.G."/>
            <person name="Hedrich R."/>
            <person name="Ulvskov P."/>
            <person name="Glockner G."/>
            <person name="Delwiche C.F."/>
            <person name="Petrasek J."/>
            <person name="Van de Peer Y."/>
            <person name="Friml J."/>
            <person name="Beilby M."/>
            <person name="Dolan L."/>
            <person name="Kohara Y."/>
            <person name="Sugano S."/>
            <person name="Fujiyama A."/>
            <person name="Delaux P.-M."/>
            <person name="Quint M."/>
            <person name="TheiBen G."/>
            <person name="Hagemann M."/>
            <person name="Harholt J."/>
            <person name="Dunand C."/>
            <person name="Zachgo S."/>
            <person name="Langdale J."/>
            <person name="Maumus F."/>
            <person name="Straeten D.V.D."/>
            <person name="Gould S.B."/>
            <person name="Rensing S.A."/>
        </authorList>
    </citation>
    <scope>NUCLEOTIDE SEQUENCE [LARGE SCALE GENOMIC DNA]</scope>
    <source>
        <strain evidence="3 4">S276</strain>
    </source>
</reference>
<evidence type="ECO:0000256" key="1">
    <source>
        <dbReference type="ARBA" id="ARBA00022737"/>
    </source>
</evidence>